<accession>A0A540VQV4</accession>
<dbReference type="InterPro" id="IPR017871">
    <property type="entry name" value="ABC_transporter-like_CS"/>
</dbReference>
<dbReference type="PANTHER" id="PTHR43869:SF1">
    <property type="entry name" value="GLYCINE BETAINE_PROLINE BETAINE TRANSPORT SYSTEM ATP-BINDING PROTEIN PROV"/>
    <property type="match status" value="1"/>
</dbReference>
<evidence type="ECO:0000313" key="6">
    <source>
        <dbReference type="Proteomes" id="UP000315400"/>
    </source>
</evidence>
<dbReference type="SUPFAM" id="SSF52540">
    <property type="entry name" value="P-loop containing nucleoside triphosphate hydrolases"/>
    <property type="match status" value="1"/>
</dbReference>
<keyword evidence="1" id="KW-0813">Transport</keyword>
<keyword evidence="2" id="KW-0547">Nucleotide-binding</keyword>
<evidence type="ECO:0000256" key="3">
    <source>
        <dbReference type="ARBA" id="ARBA00022840"/>
    </source>
</evidence>
<evidence type="ECO:0000313" key="5">
    <source>
        <dbReference type="EMBL" id="TQE99157.1"/>
    </source>
</evidence>
<dbReference type="PANTHER" id="PTHR43869">
    <property type="entry name" value="GLYCINE BETAINE/PROLINE BETAINE TRANSPORT SYSTEM ATP-BINDING PROTEIN PROV"/>
    <property type="match status" value="1"/>
</dbReference>
<gene>
    <name evidence="5" type="ORF">FKY71_10110</name>
</gene>
<keyword evidence="3 5" id="KW-0067">ATP-binding</keyword>
<dbReference type="InterPro" id="IPR051921">
    <property type="entry name" value="ABC_osmolyte_uptake_ATP-bind"/>
</dbReference>
<dbReference type="InterPro" id="IPR003593">
    <property type="entry name" value="AAA+_ATPase"/>
</dbReference>
<evidence type="ECO:0000256" key="1">
    <source>
        <dbReference type="ARBA" id="ARBA00022448"/>
    </source>
</evidence>
<dbReference type="AlphaFoldDB" id="A0A540VQV4"/>
<dbReference type="EMBL" id="VIFK01000087">
    <property type="protein sequence ID" value="TQE99157.1"/>
    <property type="molecule type" value="Genomic_DNA"/>
</dbReference>
<dbReference type="SMART" id="SM00382">
    <property type="entry name" value="AAA"/>
    <property type="match status" value="1"/>
</dbReference>
<sequence length="342" mass="37994">MARHGGVPSPEACAAEGMVAAVRDVSLQVHTNEILVVMGLSGSGKSTLIRCLSRLFQPTAGAVHFGDREITHLTERQLIPLRRYEMGMVFQNFGLLPNRTVIENVALPLEVRRIARVERERLAYDKIELVGLQGREQYFPRELSGGQQQRVGIARSLVTDPDVWFLDEPFSALDPLIRRDMQDEFLRLQAQLRKSILFITHDFDEAVRLGDRIAIMRDGEVVQDGTPQQILTHPADDYVRQFTRDAPRGSVLQVRAIMEAIDQPGSGPSAEPRPSYEVVAGEPVRADETLNTAAHRVLESGAATVDVVDAGGVRVGYLERSRLLQALFPDDVSETEPAEAQR</sequence>
<feature type="domain" description="ABC transporter" evidence="4">
    <location>
        <begin position="7"/>
        <end position="243"/>
    </location>
</feature>
<evidence type="ECO:0000256" key="2">
    <source>
        <dbReference type="ARBA" id="ARBA00022741"/>
    </source>
</evidence>
<dbReference type="GO" id="GO:0016887">
    <property type="term" value="F:ATP hydrolysis activity"/>
    <property type="evidence" value="ECO:0007669"/>
    <property type="project" value="InterPro"/>
</dbReference>
<comment type="caution">
    <text evidence="5">The sequence shown here is derived from an EMBL/GenBank/DDBJ whole genome shotgun (WGS) entry which is preliminary data.</text>
</comment>
<proteinExistence type="predicted"/>
<dbReference type="Pfam" id="PF00005">
    <property type="entry name" value="ABC_tran"/>
    <property type="match status" value="1"/>
</dbReference>
<dbReference type="Gene3D" id="3.40.50.300">
    <property type="entry name" value="P-loop containing nucleotide triphosphate hydrolases"/>
    <property type="match status" value="1"/>
</dbReference>
<dbReference type="GO" id="GO:0005524">
    <property type="term" value="F:ATP binding"/>
    <property type="evidence" value="ECO:0007669"/>
    <property type="project" value="UniProtKB-KW"/>
</dbReference>
<dbReference type="PROSITE" id="PS50893">
    <property type="entry name" value="ABC_TRANSPORTER_2"/>
    <property type="match status" value="1"/>
</dbReference>
<reference evidence="5 6" key="1">
    <citation type="submission" date="2019-06" db="EMBL/GenBank/DDBJ databases">
        <title>Metagenome assembled Genome of Spiribacter salinus SL48-SHIP from the microbial mat of Salt Lake 48 (Novosibirsk region, Russia).</title>
        <authorList>
            <person name="Shipova A."/>
            <person name="Rozanov A.S."/>
            <person name="Bryanskaya A.V."/>
            <person name="Peltek S.E."/>
        </authorList>
    </citation>
    <scope>NUCLEOTIDE SEQUENCE [LARGE SCALE GENOMIC DNA]</scope>
    <source>
        <strain evidence="5">SL48-SHIP-2</strain>
    </source>
</reference>
<protein>
    <submittedName>
        <fullName evidence="5">ATP-binding cassette domain-containing protein</fullName>
    </submittedName>
</protein>
<dbReference type="GO" id="GO:0015697">
    <property type="term" value="P:quaternary ammonium group transport"/>
    <property type="evidence" value="ECO:0007669"/>
    <property type="project" value="UniProtKB-ARBA"/>
</dbReference>
<evidence type="ECO:0000259" key="4">
    <source>
        <dbReference type="PROSITE" id="PS50893"/>
    </source>
</evidence>
<dbReference type="Proteomes" id="UP000315400">
    <property type="component" value="Unassembled WGS sequence"/>
</dbReference>
<dbReference type="InterPro" id="IPR003439">
    <property type="entry name" value="ABC_transporter-like_ATP-bd"/>
</dbReference>
<dbReference type="InterPro" id="IPR027417">
    <property type="entry name" value="P-loop_NTPase"/>
</dbReference>
<dbReference type="FunFam" id="3.40.50.300:FF:000425">
    <property type="entry name" value="Probable ABC transporter, ATP-binding subunit"/>
    <property type="match status" value="1"/>
</dbReference>
<organism evidence="5 6">
    <name type="scientific">Spiribacter salinus</name>
    <dbReference type="NCBI Taxonomy" id="1335746"/>
    <lineage>
        <taxon>Bacteria</taxon>
        <taxon>Pseudomonadati</taxon>
        <taxon>Pseudomonadota</taxon>
        <taxon>Gammaproteobacteria</taxon>
        <taxon>Chromatiales</taxon>
        <taxon>Ectothiorhodospiraceae</taxon>
        <taxon>Spiribacter</taxon>
    </lineage>
</organism>
<name>A0A540VQV4_9GAMM</name>
<dbReference type="PROSITE" id="PS00211">
    <property type="entry name" value="ABC_TRANSPORTER_1"/>
    <property type="match status" value="1"/>
</dbReference>